<dbReference type="EMBL" id="BTGC01000003">
    <property type="protein sequence ID" value="GMM51009.1"/>
    <property type="molecule type" value="Genomic_DNA"/>
</dbReference>
<name>A0AAV5RHD6_STABA</name>
<keyword evidence="4" id="KW-0378">Hydrolase</keyword>
<dbReference type="Pfam" id="PF12928">
    <property type="entry name" value="tRNA_int_end_N2"/>
    <property type="match status" value="1"/>
</dbReference>
<protein>
    <submittedName>
        <fullName evidence="4">tRNA splicing endonuclease subunit</fullName>
    </submittedName>
</protein>
<gene>
    <name evidence="4" type="ORF">DASB73_019670</name>
</gene>
<dbReference type="Proteomes" id="UP001362899">
    <property type="component" value="Unassembled WGS sequence"/>
</dbReference>
<dbReference type="GO" id="GO:0000214">
    <property type="term" value="C:tRNA-intron endonuclease complex"/>
    <property type="evidence" value="ECO:0007669"/>
    <property type="project" value="TreeGrafter"/>
</dbReference>
<feature type="domain" description="tRNA-splicing endonuclease subunit Sen54 N-terminal" evidence="3">
    <location>
        <begin position="47"/>
        <end position="113"/>
    </location>
</feature>
<proteinExistence type="inferred from homology"/>
<keyword evidence="4" id="KW-0255">Endonuclease</keyword>
<dbReference type="InterPro" id="IPR024337">
    <property type="entry name" value="tRNA_splic_suSen54"/>
</dbReference>
<evidence type="ECO:0000256" key="1">
    <source>
        <dbReference type="ARBA" id="ARBA00005736"/>
    </source>
</evidence>
<evidence type="ECO:0000313" key="4">
    <source>
        <dbReference type="EMBL" id="GMM51009.1"/>
    </source>
</evidence>
<dbReference type="GO" id="GO:0004519">
    <property type="term" value="F:endonuclease activity"/>
    <property type="evidence" value="ECO:0007669"/>
    <property type="project" value="UniProtKB-KW"/>
</dbReference>
<evidence type="ECO:0000256" key="2">
    <source>
        <dbReference type="ARBA" id="ARBA00022694"/>
    </source>
</evidence>
<dbReference type="PANTHER" id="PTHR21027:SF1">
    <property type="entry name" value="TRNA-SPLICING ENDONUCLEASE SUBUNIT SEN54"/>
    <property type="match status" value="1"/>
</dbReference>
<dbReference type="PANTHER" id="PTHR21027">
    <property type="entry name" value="TRNA-SPLICING ENDONUCLEASE SUBUNIT SEN54"/>
    <property type="match status" value="1"/>
</dbReference>
<organism evidence="4 5">
    <name type="scientific">Starmerella bacillaris</name>
    <name type="common">Yeast</name>
    <name type="synonym">Candida zemplinina</name>
    <dbReference type="NCBI Taxonomy" id="1247836"/>
    <lineage>
        <taxon>Eukaryota</taxon>
        <taxon>Fungi</taxon>
        <taxon>Dikarya</taxon>
        <taxon>Ascomycota</taxon>
        <taxon>Saccharomycotina</taxon>
        <taxon>Dipodascomycetes</taxon>
        <taxon>Dipodascales</taxon>
        <taxon>Trichomonascaceae</taxon>
        <taxon>Starmerella</taxon>
    </lineage>
</organism>
<keyword evidence="4" id="KW-0540">Nuclease</keyword>
<evidence type="ECO:0000313" key="5">
    <source>
        <dbReference type="Proteomes" id="UP001362899"/>
    </source>
</evidence>
<keyword evidence="5" id="KW-1185">Reference proteome</keyword>
<accession>A0AAV5RHD6</accession>
<reference evidence="4 5" key="1">
    <citation type="journal article" date="2023" name="Elife">
        <title>Identification of key yeast species and microbe-microbe interactions impacting larval growth of Drosophila in the wild.</title>
        <authorList>
            <person name="Mure A."/>
            <person name="Sugiura Y."/>
            <person name="Maeda R."/>
            <person name="Honda K."/>
            <person name="Sakurai N."/>
            <person name="Takahashi Y."/>
            <person name="Watada M."/>
            <person name="Katoh T."/>
            <person name="Gotoh A."/>
            <person name="Gotoh Y."/>
            <person name="Taniguchi I."/>
            <person name="Nakamura K."/>
            <person name="Hayashi T."/>
            <person name="Katayama T."/>
            <person name="Uemura T."/>
            <person name="Hattori Y."/>
        </authorList>
    </citation>
    <scope>NUCLEOTIDE SEQUENCE [LARGE SCALE GENOMIC DNA]</scope>
    <source>
        <strain evidence="4 5">SB-73</strain>
    </source>
</reference>
<comment type="similarity">
    <text evidence="1">Belongs to the SEN54 family.</text>
</comment>
<dbReference type="GO" id="GO:0000379">
    <property type="term" value="P:tRNA-type intron splice site recognition and cleavage"/>
    <property type="evidence" value="ECO:0007669"/>
    <property type="project" value="TreeGrafter"/>
</dbReference>
<dbReference type="AlphaFoldDB" id="A0AAV5RHD6"/>
<sequence>MESDSDDGGQDWTLLGANVLKRGEKDHAPDGTVIQQTQLQKSREVMYTALSEPVVISEKNLVEADWDSVRNIGRVRKQKGTFFMTMGWSEHENVYLYPEEVIYLCQRGSMRCYLNNEPLSVEGVMSICLKYVSTEWYDVYSNFKKLGFIVRRCELETRKVSKAQVSTTQTVPSQKSGRKNDNEIKKIKNELSVYYPPIITRIAWFLLGSRFNSFAWRPSYIVYSTLFKDLTAVKVRQNIDVAPQKERFDFFVYKPGTKFKKSDPPEADYRIRVVSADQVPELNKIEKELQIAQKVGNFYKDPVKRMRLGYRTFIYAVVDNGVISYVKVTETGAPSVY</sequence>
<comment type="caution">
    <text evidence="4">The sequence shown here is derived from an EMBL/GenBank/DDBJ whole genome shotgun (WGS) entry which is preliminary data.</text>
</comment>
<evidence type="ECO:0000259" key="3">
    <source>
        <dbReference type="Pfam" id="PF12928"/>
    </source>
</evidence>
<dbReference type="InterPro" id="IPR024336">
    <property type="entry name" value="tRNA_splic_suSen54_N"/>
</dbReference>
<keyword evidence="2" id="KW-0819">tRNA processing</keyword>